<dbReference type="CDD" id="cd00071">
    <property type="entry name" value="GMPK"/>
    <property type="match status" value="1"/>
</dbReference>
<evidence type="ECO:0000256" key="3">
    <source>
        <dbReference type="ARBA" id="ARBA00016296"/>
    </source>
</evidence>
<keyword evidence="7 9" id="KW-0067">ATP-binding</keyword>
<dbReference type="PROSITE" id="PS50052">
    <property type="entry name" value="GUANYLATE_KINASE_2"/>
    <property type="match status" value="1"/>
</dbReference>
<dbReference type="PROSITE" id="PS00856">
    <property type="entry name" value="GUANYLATE_KINASE_1"/>
    <property type="match status" value="1"/>
</dbReference>
<comment type="catalytic activity">
    <reaction evidence="9">
        <text>GMP + ATP = GDP + ADP</text>
        <dbReference type="Rhea" id="RHEA:20780"/>
        <dbReference type="ChEBI" id="CHEBI:30616"/>
        <dbReference type="ChEBI" id="CHEBI:58115"/>
        <dbReference type="ChEBI" id="CHEBI:58189"/>
        <dbReference type="ChEBI" id="CHEBI:456216"/>
        <dbReference type="EC" id="2.7.4.8"/>
    </reaction>
</comment>
<keyword evidence="12" id="KW-1185">Reference proteome</keyword>
<gene>
    <name evidence="9 11" type="primary">gmk</name>
    <name evidence="11" type="ORF">RQ831_02310</name>
</gene>
<dbReference type="Proteomes" id="UP001258945">
    <property type="component" value="Unassembled WGS sequence"/>
</dbReference>
<feature type="domain" description="Guanylate kinase-like" evidence="10">
    <location>
        <begin position="9"/>
        <end position="188"/>
    </location>
</feature>
<keyword evidence="5 9" id="KW-0547">Nucleotide-binding</keyword>
<dbReference type="PANTHER" id="PTHR23117">
    <property type="entry name" value="GUANYLATE KINASE-RELATED"/>
    <property type="match status" value="1"/>
</dbReference>
<evidence type="ECO:0000259" key="10">
    <source>
        <dbReference type="PROSITE" id="PS50052"/>
    </source>
</evidence>
<dbReference type="InterPro" id="IPR008144">
    <property type="entry name" value="Guanylate_kin-like_dom"/>
</dbReference>
<dbReference type="HAMAP" id="MF_00328">
    <property type="entry name" value="Guanylate_kinase"/>
    <property type="match status" value="1"/>
</dbReference>
<proteinExistence type="inferred from homology"/>
<evidence type="ECO:0000256" key="1">
    <source>
        <dbReference type="ARBA" id="ARBA00005790"/>
    </source>
</evidence>
<comment type="function">
    <text evidence="9">Essential for recycling GMP and indirectly, cGMP.</text>
</comment>
<evidence type="ECO:0000256" key="8">
    <source>
        <dbReference type="ARBA" id="ARBA00030128"/>
    </source>
</evidence>
<dbReference type="InterPro" id="IPR020590">
    <property type="entry name" value="Guanylate_kinase_CS"/>
</dbReference>
<accession>A0ABU3MB93</accession>
<keyword evidence="6 9" id="KW-0418">Kinase</keyword>
<name>A0ABU3MB93_9PROT</name>
<keyword evidence="9" id="KW-0963">Cytoplasm</keyword>
<organism evidence="11 12">
    <name type="scientific">Roseomonas gilardii</name>
    <dbReference type="NCBI Taxonomy" id="257708"/>
    <lineage>
        <taxon>Bacteria</taxon>
        <taxon>Pseudomonadati</taxon>
        <taxon>Pseudomonadota</taxon>
        <taxon>Alphaproteobacteria</taxon>
        <taxon>Acetobacterales</taxon>
        <taxon>Roseomonadaceae</taxon>
        <taxon>Roseomonas</taxon>
    </lineage>
</organism>
<dbReference type="InterPro" id="IPR008145">
    <property type="entry name" value="GK/Ca_channel_bsu"/>
</dbReference>
<dbReference type="Gene3D" id="3.40.50.300">
    <property type="entry name" value="P-loop containing nucleotide triphosphate hydrolases"/>
    <property type="match status" value="1"/>
</dbReference>
<evidence type="ECO:0000256" key="5">
    <source>
        <dbReference type="ARBA" id="ARBA00022741"/>
    </source>
</evidence>
<evidence type="ECO:0000256" key="7">
    <source>
        <dbReference type="ARBA" id="ARBA00022840"/>
    </source>
</evidence>
<dbReference type="SMART" id="SM00072">
    <property type="entry name" value="GuKc"/>
    <property type="match status" value="1"/>
</dbReference>
<dbReference type="Pfam" id="PF00625">
    <property type="entry name" value="Guanylate_kin"/>
    <property type="match status" value="1"/>
</dbReference>
<dbReference type="RefSeq" id="WP_314279889.1">
    <property type="nucleotide sequence ID" value="NZ_JAVVDO010000002.1"/>
</dbReference>
<comment type="caution">
    <text evidence="11">The sequence shown here is derived from an EMBL/GenBank/DDBJ whole genome shotgun (WGS) entry which is preliminary data.</text>
</comment>
<evidence type="ECO:0000313" key="11">
    <source>
        <dbReference type="EMBL" id="MDT8329868.1"/>
    </source>
</evidence>
<feature type="binding site" evidence="9">
    <location>
        <begin position="16"/>
        <end position="23"/>
    </location>
    <ligand>
        <name>ATP</name>
        <dbReference type="ChEBI" id="CHEBI:30616"/>
    </ligand>
</feature>
<dbReference type="NCBIfam" id="TIGR03263">
    <property type="entry name" value="guanyl_kin"/>
    <property type="match status" value="1"/>
</dbReference>
<dbReference type="Gene3D" id="3.30.63.10">
    <property type="entry name" value="Guanylate Kinase phosphate binding domain"/>
    <property type="match status" value="1"/>
</dbReference>
<dbReference type="SUPFAM" id="SSF52540">
    <property type="entry name" value="P-loop containing nucleoside triphosphate hydrolases"/>
    <property type="match status" value="1"/>
</dbReference>
<dbReference type="PANTHER" id="PTHR23117:SF13">
    <property type="entry name" value="GUANYLATE KINASE"/>
    <property type="match status" value="1"/>
</dbReference>
<dbReference type="InterPro" id="IPR027417">
    <property type="entry name" value="P-loop_NTPase"/>
</dbReference>
<comment type="similarity">
    <text evidence="1 9">Belongs to the guanylate kinase family.</text>
</comment>
<comment type="subcellular location">
    <subcellularLocation>
        <location evidence="9">Cytoplasm</location>
    </subcellularLocation>
</comment>
<protein>
    <recommendedName>
        <fullName evidence="3 9">Guanylate kinase</fullName>
        <ecNumber evidence="2 9">2.7.4.8</ecNumber>
    </recommendedName>
    <alternativeName>
        <fullName evidence="8 9">GMP kinase</fullName>
    </alternativeName>
</protein>
<dbReference type="EC" id="2.7.4.8" evidence="2 9"/>
<reference evidence="11 12" key="1">
    <citation type="journal article" date="2019" name="Microb. Pathog.">
        <title>Comparison of VITEK 2, MALDI-TOF MS, 16S rRNA gene sequencing, and whole-genome sequencing for identification of Roseomonas mucosa.</title>
        <authorList>
            <person name="Rudolph W.W."/>
            <person name="Gunzer F."/>
            <person name="Trauth M."/>
            <person name="Bunk B."/>
            <person name="Bigge R."/>
            <person name="Schrottner P."/>
        </authorList>
    </citation>
    <scope>NUCLEOTIDE SEQUENCE [LARGE SCALE GENOMIC DNA]</scope>
    <source>
        <strain evidence="11 12">DSM 103800</strain>
    </source>
</reference>
<dbReference type="EMBL" id="JAVVDO010000002">
    <property type="protein sequence ID" value="MDT8329868.1"/>
    <property type="molecule type" value="Genomic_DNA"/>
</dbReference>
<dbReference type="InterPro" id="IPR017665">
    <property type="entry name" value="Guanylate_kinase"/>
</dbReference>
<evidence type="ECO:0000256" key="9">
    <source>
        <dbReference type="HAMAP-Rule" id="MF_00328"/>
    </source>
</evidence>
<evidence type="ECO:0000256" key="6">
    <source>
        <dbReference type="ARBA" id="ARBA00022777"/>
    </source>
</evidence>
<sequence>MAVKRLRRGICLVLVAPSGAGKTSVSRALLEQEEALSLSISATTRAPRPGEVEGVHYHFRTPEQFEAMERAGEMLESATVYGRRYGTPRAPVLEALAAGRDVLFDVDWQGHKLIRAALPDDVVGVFLLPPSLPELERRLRGRGQDSDAEIARRMEAALEDASHWRDFDHVLVNDHFADTLAVVRGILAAARTRRARNPWLGDFVAELGGPVGDTVGGPAGGPDPAKAE</sequence>
<dbReference type="GO" id="GO:0004385">
    <property type="term" value="F:GMP kinase activity"/>
    <property type="evidence" value="ECO:0007669"/>
    <property type="project" value="UniProtKB-EC"/>
</dbReference>
<keyword evidence="4 9" id="KW-0808">Transferase</keyword>
<evidence type="ECO:0000313" key="12">
    <source>
        <dbReference type="Proteomes" id="UP001258945"/>
    </source>
</evidence>
<evidence type="ECO:0000256" key="2">
    <source>
        <dbReference type="ARBA" id="ARBA00012961"/>
    </source>
</evidence>
<evidence type="ECO:0000256" key="4">
    <source>
        <dbReference type="ARBA" id="ARBA00022679"/>
    </source>
</evidence>